<keyword evidence="2" id="KW-1185">Reference proteome</keyword>
<dbReference type="InterPro" id="IPR027268">
    <property type="entry name" value="Peptidase_M4/M1_CTD_sf"/>
</dbReference>
<accession>A0A0N4XHU7</accession>
<evidence type="ECO:0000313" key="3">
    <source>
        <dbReference type="WBParaSite" id="NBR_0000209901-mRNA-1"/>
    </source>
</evidence>
<dbReference type="STRING" id="27835.A0A0N4XHU7"/>
<dbReference type="WBParaSite" id="NBR_0000209901-mRNA-1">
    <property type="protein sequence ID" value="NBR_0000209901-mRNA-1"/>
    <property type="gene ID" value="NBR_0000209901"/>
</dbReference>
<reference evidence="3" key="1">
    <citation type="submission" date="2017-02" db="UniProtKB">
        <authorList>
            <consortium name="WormBaseParasite"/>
        </authorList>
    </citation>
    <scope>IDENTIFICATION</scope>
</reference>
<organism evidence="3">
    <name type="scientific">Nippostrongylus brasiliensis</name>
    <name type="common">Rat hookworm</name>
    <dbReference type="NCBI Taxonomy" id="27835"/>
    <lineage>
        <taxon>Eukaryota</taxon>
        <taxon>Metazoa</taxon>
        <taxon>Ecdysozoa</taxon>
        <taxon>Nematoda</taxon>
        <taxon>Chromadorea</taxon>
        <taxon>Rhabditida</taxon>
        <taxon>Rhabditina</taxon>
        <taxon>Rhabditomorpha</taxon>
        <taxon>Strongyloidea</taxon>
        <taxon>Heligmosomidae</taxon>
        <taxon>Nippostrongylus</taxon>
    </lineage>
</organism>
<proteinExistence type="predicted"/>
<protein>
    <submittedName>
        <fullName evidence="3">Matrix non-peptidase homolog 1 (inferred by orthology to a C. elegans protein)</fullName>
    </submittedName>
</protein>
<dbReference type="Gene3D" id="1.10.390.10">
    <property type="entry name" value="Neutral Protease Domain 2"/>
    <property type="match status" value="1"/>
</dbReference>
<evidence type="ECO:0000313" key="2">
    <source>
        <dbReference type="Proteomes" id="UP000271162"/>
    </source>
</evidence>
<evidence type="ECO:0000313" key="1">
    <source>
        <dbReference type="EMBL" id="VDL65689.1"/>
    </source>
</evidence>
<name>A0A0N4XHU7_NIPBR</name>
<gene>
    <name evidence="1" type="ORF">NBR_LOCUS2100</name>
</gene>
<sequence length="197" mass="21618">MVGTLLGAGAAKRVFPGLENPAHRATVDLCVKFTPAGHVRSNSATKFVDGAQTCFERTVPLAVQQMAFAGFEKAETLIHNKTVLNGTPIPAVEMVFSLNKNFKREKHQWIYSETSRVMSLMSQWTGFPYPLEALRVISAPIRASSHSSLGLITLQDRLVEHPTYTLAHVTLIHSVIQQWISGVLSLAKNEDACFAVS</sequence>
<reference evidence="1 2" key="2">
    <citation type="submission" date="2018-11" db="EMBL/GenBank/DDBJ databases">
        <authorList>
            <consortium name="Pathogen Informatics"/>
        </authorList>
    </citation>
    <scope>NUCLEOTIDE SEQUENCE [LARGE SCALE GENOMIC DNA]</scope>
</reference>
<dbReference type="Proteomes" id="UP000271162">
    <property type="component" value="Unassembled WGS sequence"/>
</dbReference>
<dbReference type="AlphaFoldDB" id="A0A0N4XHU7"/>
<dbReference type="EMBL" id="UYSL01002150">
    <property type="protein sequence ID" value="VDL65689.1"/>
    <property type="molecule type" value="Genomic_DNA"/>
</dbReference>